<dbReference type="GO" id="GO:0030424">
    <property type="term" value="C:axon"/>
    <property type="evidence" value="ECO:0007669"/>
    <property type="project" value="TreeGrafter"/>
</dbReference>
<evidence type="ECO:0000313" key="12">
    <source>
        <dbReference type="Proteomes" id="UP000265080"/>
    </source>
</evidence>
<feature type="compositionally biased region" description="Basic and acidic residues" evidence="9">
    <location>
        <begin position="3050"/>
        <end position="3060"/>
    </location>
</feature>
<feature type="compositionally biased region" description="Polar residues" evidence="9">
    <location>
        <begin position="869"/>
        <end position="879"/>
    </location>
</feature>
<feature type="compositionally biased region" description="Basic and acidic residues" evidence="9">
    <location>
        <begin position="2783"/>
        <end position="2805"/>
    </location>
</feature>
<feature type="compositionally biased region" description="Basic and acidic residues" evidence="9">
    <location>
        <begin position="2860"/>
        <end position="2885"/>
    </location>
</feature>
<feature type="compositionally biased region" description="Basic and acidic residues" evidence="9">
    <location>
        <begin position="2000"/>
        <end position="2012"/>
    </location>
</feature>
<feature type="compositionally biased region" description="Basic and acidic residues" evidence="9">
    <location>
        <begin position="2904"/>
        <end position="2914"/>
    </location>
</feature>
<keyword evidence="12" id="KW-1185">Reference proteome</keyword>
<feature type="compositionally biased region" description="Polar residues" evidence="9">
    <location>
        <begin position="63"/>
        <end position="74"/>
    </location>
</feature>
<feature type="compositionally biased region" description="Polar residues" evidence="9">
    <location>
        <begin position="3018"/>
        <end position="3029"/>
    </location>
</feature>
<feature type="compositionally biased region" description="Polar residues" evidence="9">
    <location>
        <begin position="1000"/>
        <end position="1020"/>
    </location>
</feature>
<evidence type="ECO:0000256" key="1">
    <source>
        <dbReference type="ARBA" id="ARBA00022723"/>
    </source>
</evidence>
<dbReference type="Proteomes" id="UP000265080">
    <property type="component" value="Chromosome 6"/>
</dbReference>
<feature type="region of interest" description="Disordered" evidence="9">
    <location>
        <begin position="162"/>
        <end position="303"/>
    </location>
</feature>
<feature type="compositionally biased region" description="Polar residues" evidence="9">
    <location>
        <begin position="887"/>
        <end position="908"/>
    </location>
</feature>
<protein>
    <submittedName>
        <fullName evidence="11">Bassoon presynaptic cytomatrix protein</fullName>
    </submittedName>
</protein>
<dbReference type="InterPro" id="IPR011011">
    <property type="entry name" value="Znf_FYVE_PHD"/>
</dbReference>
<comment type="subcellular location">
    <subcellularLocation>
        <location evidence="7">Presynaptic active zone</location>
    </subcellularLocation>
</comment>
<feature type="compositionally biased region" description="Basic and acidic residues" evidence="9">
    <location>
        <begin position="693"/>
        <end position="708"/>
    </location>
</feature>
<dbReference type="PANTHER" id="PTHR14113">
    <property type="entry name" value="PICCOLO/BASSOON"/>
    <property type="match status" value="1"/>
</dbReference>
<feature type="compositionally biased region" description="Basic and acidic residues" evidence="9">
    <location>
        <begin position="30"/>
        <end position="40"/>
    </location>
</feature>
<feature type="region of interest" description="Disordered" evidence="9">
    <location>
        <begin position="1907"/>
        <end position="1961"/>
    </location>
</feature>
<feature type="compositionally biased region" description="Polar residues" evidence="9">
    <location>
        <begin position="233"/>
        <end position="261"/>
    </location>
</feature>
<evidence type="ECO:0000256" key="8">
    <source>
        <dbReference type="SAM" id="Coils"/>
    </source>
</evidence>
<dbReference type="GO" id="GO:1904071">
    <property type="term" value="P:presynaptic active zone assembly"/>
    <property type="evidence" value="ECO:0007669"/>
    <property type="project" value="TreeGrafter"/>
</dbReference>
<dbReference type="InterPro" id="IPR008899">
    <property type="entry name" value="Znf_piccolo"/>
</dbReference>
<feature type="compositionally biased region" description="Polar residues" evidence="9">
    <location>
        <begin position="779"/>
        <end position="795"/>
    </location>
</feature>
<feature type="compositionally biased region" description="Polar residues" evidence="9">
    <location>
        <begin position="2184"/>
        <end position="2199"/>
    </location>
</feature>
<evidence type="ECO:0000259" key="10">
    <source>
        <dbReference type="Pfam" id="PF05715"/>
    </source>
</evidence>
<dbReference type="GO" id="GO:0035418">
    <property type="term" value="P:protein localization to synapse"/>
    <property type="evidence" value="ECO:0007669"/>
    <property type="project" value="TreeGrafter"/>
</dbReference>
<dbReference type="GO" id="GO:0098978">
    <property type="term" value="C:glutamatergic synapse"/>
    <property type="evidence" value="ECO:0007669"/>
    <property type="project" value="TreeGrafter"/>
</dbReference>
<feature type="region of interest" description="Disordered" evidence="9">
    <location>
        <begin position="779"/>
        <end position="798"/>
    </location>
</feature>
<feature type="compositionally biased region" description="Polar residues" evidence="9">
    <location>
        <begin position="1685"/>
        <end position="1694"/>
    </location>
</feature>
<keyword evidence="2" id="KW-0677">Repeat</keyword>
<dbReference type="SUPFAM" id="SSF57903">
    <property type="entry name" value="FYVE/PHD zinc finger"/>
    <property type="match status" value="1"/>
</dbReference>
<dbReference type="InterPro" id="IPR052098">
    <property type="entry name" value="Presynaptic_Scaffold_Bsn/Pclo"/>
</dbReference>
<feature type="compositionally biased region" description="Polar residues" evidence="9">
    <location>
        <begin position="1358"/>
        <end position="1369"/>
    </location>
</feature>
<dbReference type="InterPro" id="IPR013083">
    <property type="entry name" value="Znf_RING/FYVE/PHD"/>
</dbReference>
<dbReference type="Ensembl" id="ENSAPET00000021662.1">
    <property type="protein sequence ID" value="ENSAPEP00000021103.1"/>
    <property type="gene ID" value="ENSAPEG00000015039.1"/>
</dbReference>
<evidence type="ECO:0000256" key="6">
    <source>
        <dbReference type="ARBA" id="ARBA00023273"/>
    </source>
</evidence>
<keyword evidence="8" id="KW-0175">Coiled coil</keyword>
<evidence type="ECO:0000256" key="2">
    <source>
        <dbReference type="ARBA" id="ARBA00022737"/>
    </source>
</evidence>
<feature type="compositionally biased region" description="Low complexity" evidence="9">
    <location>
        <begin position="3101"/>
        <end position="3151"/>
    </location>
</feature>
<dbReference type="GeneTree" id="ENSGT00620000087961"/>
<feature type="region of interest" description="Disordered" evidence="9">
    <location>
        <begin position="1669"/>
        <end position="1698"/>
    </location>
</feature>
<feature type="compositionally biased region" description="Basic and acidic residues" evidence="9">
    <location>
        <begin position="533"/>
        <end position="547"/>
    </location>
</feature>
<feature type="compositionally biased region" description="Low complexity" evidence="9">
    <location>
        <begin position="1715"/>
        <end position="1731"/>
    </location>
</feature>
<feature type="compositionally biased region" description="Basic and acidic residues" evidence="9">
    <location>
        <begin position="1914"/>
        <end position="1923"/>
    </location>
</feature>
<keyword evidence="1" id="KW-0479">Metal-binding</keyword>
<feature type="compositionally biased region" description="Low complexity" evidence="9">
    <location>
        <begin position="1021"/>
        <end position="1034"/>
    </location>
</feature>
<keyword evidence="3" id="KW-0863">Zinc-finger</keyword>
<feature type="compositionally biased region" description="Basic and acidic residues" evidence="9">
    <location>
        <begin position="409"/>
        <end position="418"/>
    </location>
</feature>
<feature type="region of interest" description="Disordered" evidence="9">
    <location>
        <begin position="1358"/>
        <end position="1420"/>
    </location>
</feature>
<keyword evidence="6" id="KW-0966">Cell projection</keyword>
<dbReference type="OMA" id="HQNSLMR"/>
<feature type="region of interest" description="Disordered" evidence="9">
    <location>
        <begin position="2391"/>
        <end position="2432"/>
    </location>
</feature>
<feature type="compositionally biased region" description="Basic and acidic residues" evidence="9">
    <location>
        <begin position="262"/>
        <end position="277"/>
    </location>
</feature>
<dbReference type="GO" id="GO:0098882">
    <property type="term" value="F:structural constituent of presynaptic active zone"/>
    <property type="evidence" value="ECO:0007669"/>
    <property type="project" value="TreeGrafter"/>
</dbReference>
<feature type="compositionally biased region" description="Polar residues" evidence="9">
    <location>
        <begin position="2634"/>
        <end position="2650"/>
    </location>
</feature>
<organism evidence="11 12">
    <name type="scientific">Amphiprion percula</name>
    <name type="common">Orange clownfish</name>
    <name type="synonym">Lutjanus percula</name>
    <dbReference type="NCBI Taxonomy" id="161767"/>
    <lineage>
        <taxon>Eukaryota</taxon>
        <taxon>Metazoa</taxon>
        <taxon>Chordata</taxon>
        <taxon>Craniata</taxon>
        <taxon>Vertebrata</taxon>
        <taxon>Euteleostomi</taxon>
        <taxon>Actinopterygii</taxon>
        <taxon>Neopterygii</taxon>
        <taxon>Teleostei</taxon>
        <taxon>Neoteleostei</taxon>
        <taxon>Acanthomorphata</taxon>
        <taxon>Ovalentaria</taxon>
        <taxon>Pomacentridae</taxon>
        <taxon>Amphiprion</taxon>
    </lineage>
</organism>
<feature type="region of interest" description="Disordered" evidence="9">
    <location>
        <begin position="2447"/>
        <end position="2474"/>
    </location>
</feature>
<feature type="compositionally biased region" description="Low complexity" evidence="9">
    <location>
        <begin position="950"/>
        <end position="962"/>
    </location>
</feature>
<feature type="compositionally biased region" description="Polar residues" evidence="9">
    <location>
        <begin position="184"/>
        <end position="211"/>
    </location>
</feature>
<feature type="compositionally biased region" description="Polar residues" evidence="9">
    <location>
        <begin position="935"/>
        <end position="944"/>
    </location>
</feature>
<feature type="region of interest" description="Disordered" evidence="9">
    <location>
        <begin position="803"/>
        <end position="834"/>
    </location>
</feature>
<feature type="compositionally biased region" description="Low complexity" evidence="9">
    <location>
        <begin position="2404"/>
        <end position="2415"/>
    </location>
</feature>
<dbReference type="GO" id="GO:0008270">
    <property type="term" value="F:zinc ion binding"/>
    <property type="evidence" value="ECO:0007669"/>
    <property type="project" value="UniProtKB-KW"/>
</dbReference>
<dbReference type="GO" id="GO:0048788">
    <property type="term" value="C:cytoskeleton of presynaptic active zone"/>
    <property type="evidence" value="ECO:0007669"/>
    <property type="project" value="TreeGrafter"/>
</dbReference>
<dbReference type="Pfam" id="PF05715">
    <property type="entry name" value="zf-piccolo"/>
    <property type="match status" value="1"/>
</dbReference>
<feature type="compositionally biased region" description="Low complexity" evidence="9">
    <location>
        <begin position="2768"/>
        <end position="2780"/>
    </location>
</feature>
<proteinExistence type="predicted"/>
<name>A0A3P8TAY3_AMPPE</name>
<feature type="region of interest" description="Disordered" evidence="9">
    <location>
        <begin position="1974"/>
        <end position="2019"/>
    </location>
</feature>
<evidence type="ECO:0000313" key="11">
    <source>
        <dbReference type="Ensembl" id="ENSAPEP00000021103.1"/>
    </source>
</evidence>
<feature type="coiled-coil region" evidence="8">
    <location>
        <begin position="2299"/>
        <end position="2336"/>
    </location>
</feature>
<keyword evidence="4" id="KW-0862">Zinc</keyword>
<feature type="compositionally biased region" description="Polar residues" evidence="9">
    <location>
        <begin position="808"/>
        <end position="827"/>
    </location>
</feature>
<feature type="compositionally biased region" description="Low complexity" evidence="9">
    <location>
        <begin position="570"/>
        <end position="587"/>
    </location>
</feature>
<reference evidence="11" key="2">
    <citation type="submission" date="2025-08" db="UniProtKB">
        <authorList>
            <consortium name="Ensembl"/>
        </authorList>
    </citation>
    <scope>IDENTIFICATION</scope>
</reference>
<feature type="region of interest" description="Disordered" evidence="9">
    <location>
        <begin position="2734"/>
        <end position="2885"/>
    </location>
</feature>
<evidence type="ECO:0000256" key="7">
    <source>
        <dbReference type="ARBA" id="ARBA00034101"/>
    </source>
</evidence>
<feature type="compositionally biased region" description="Low complexity" evidence="9">
    <location>
        <begin position="3065"/>
        <end position="3091"/>
    </location>
</feature>
<feature type="compositionally biased region" description="Low complexity" evidence="9">
    <location>
        <begin position="921"/>
        <end position="934"/>
    </location>
</feature>
<feature type="compositionally biased region" description="Polar residues" evidence="9">
    <location>
        <begin position="1035"/>
        <end position="1050"/>
    </location>
</feature>
<feature type="compositionally biased region" description="Basic and acidic residues" evidence="9">
    <location>
        <begin position="2993"/>
        <end position="3003"/>
    </location>
</feature>
<evidence type="ECO:0000256" key="3">
    <source>
        <dbReference type="ARBA" id="ARBA00022771"/>
    </source>
</evidence>
<feature type="compositionally biased region" description="Polar residues" evidence="9">
    <location>
        <begin position="963"/>
        <end position="981"/>
    </location>
</feature>
<feature type="compositionally biased region" description="Low complexity" evidence="9">
    <location>
        <begin position="2807"/>
        <end position="2816"/>
    </location>
</feature>
<feature type="region of interest" description="Disordered" evidence="9">
    <location>
        <begin position="2586"/>
        <end position="2695"/>
    </location>
</feature>
<dbReference type="GO" id="GO:0098982">
    <property type="term" value="C:GABA-ergic synapse"/>
    <property type="evidence" value="ECO:0007669"/>
    <property type="project" value="TreeGrafter"/>
</dbReference>
<feature type="compositionally biased region" description="Low complexity" evidence="9">
    <location>
        <begin position="1390"/>
        <end position="1399"/>
    </location>
</feature>
<feature type="compositionally biased region" description="Basic and acidic residues" evidence="9">
    <location>
        <begin position="639"/>
        <end position="652"/>
    </location>
</feature>
<feature type="compositionally biased region" description="Basic and acidic residues" evidence="9">
    <location>
        <begin position="291"/>
        <end position="303"/>
    </location>
</feature>
<feature type="region of interest" description="Disordered" evidence="9">
    <location>
        <begin position="1715"/>
        <end position="1760"/>
    </location>
</feature>
<dbReference type="STRING" id="161767.ENSAPEP00000021103"/>
<feature type="compositionally biased region" description="Basic residues" evidence="9">
    <location>
        <begin position="2915"/>
        <end position="2933"/>
    </location>
</feature>
<dbReference type="PANTHER" id="PTHR14113:SF14">
    <property type="entry name" value="PROTEIN BASSOON"/>
    <property type="match status" value="1"/>
</dbReference>
<feature type="compositionally biased region" description="Acidic residues" evidence="9">
    <location>
        <begin position="396"/>
        <end position="408"/>
    </location>
</feature>
<feature type="region of interest" description="Disordered" evidence="9">
    <location>
        <begin position="1"/>
        <end position="92"/>
    </location>
</feature>
<feature type="domain" description="Zinc finger piccolo-type" evidence="10">
    <location>
        <begin position="99"/>
        <end position="157"/>
    </location>
</feature>
<evidence type="ECO:0000256" key="5">
    <source>
        <dbReference type="ARBA" id="ARBA00023018"/>
    </source>
</evidence>
<feature type="compositionally biased region" description="Acidic residues" evidence="9">
    <location>
        <begin position="625"/>
        <end position="638"/>
    </location>
</feature>
<evidence type="ECO:0000256" key="4">
    <source>
        <dbReference type="ARBA" id="ARBA00022833"/>
    </source>
</evidence>
<feature type="region of interest" description="Disordered" evidence="9">
    <location>
        <begin position="2181"/>
        <end position="2229"/>
    </location>
</feature>
<feature type="compositionally biased region" description="Basic and acidic residues" evidence="9">
    <location>
        <begin position="438"/>
        <end position="450"/>
    </location>
</feature>
<feature type="compositionally biased region" description="Basic and acidic residues" evidence="9">
    <location>
        <begin position="1932"/>
        <end position="1946"/>
    </location>
</feature>
<dbReference type="Gene3D" id="3.30.40.10">
    <property type="entry name" value="Zinc/RING finger domain, C3HC4 (zinc finger)"/>
    <property type="match status" value="1"/>
</dbReference>
<evidence type="ECO:0000256" key="9">
    <source>
        <dbReference type="SAM" id="MobiDB-lite"/>
    </source>
</evidence>
<feature type="region of interest" description="Disordered" evidence="9">
    <location>
        <begin position="365"/>
        <end position="717"/>
    </location>
</feature>
<feature type="region of interest" description="Disordered" evidence="9">
    <location>
        <begin position="2898"/>
        <end position="3197"/>
    </location>
</feature>
<accession>A0A3P8TAY3</accession>
<keyword evidence="5" id="KW-0770">Synapse</keyword>
<reference evidence="11 12" key="1">
    <citation type="submission" date="2018-03" db="EMBL/GenBank/DDBJ databases">
        <title>Finding Nemo's genes: A chromosome-scale reference assembly of the genome of the orange clownfish Amphiprion percula.</title>
        <authorList>
            <person name="Lehmann R."/>
        </authorList>
    </citation>
    <scope>NUCLEOTIDE SEQUENCE</scope>
</reference>
<reference evidence="11" key="3">
    <citation type="submission" date="2025-09" db="UniProtKB">
        <authorList>
            <consortium name="Ensembl"/>
        </authorList>
    </citation>
    <scope>IDENTIFICATION</scope>
</reference>
<feature type="region of interest" description="Disordered" evidence="9">
    <location>
        <begin position="869"/>
        <end position="1050"/>
    </location>
</feature>
<sequence>MSTFVLFTSYARAPPSDPGPKAGVQSSHGTGDRLASHDTPQHAAPQGEQGQGHVARKSLQVDVGSSRTGRSPSVSPDRGSVPTSPYSVPQIAPMPSSKLCPVCKTTDLMGTGDDKPNSNTCTQCRSMVCTQCGFNPNPHLTEKKEWLCLNCQTQRALSGSLGDIPAPAAQPMGSPRPAGPAQPPSQTKGPSQAKGLTQTKASAQPSAQTKGPSHPSGAKTSSTPGKAAPNHAKASSTPSKTVPTQSKPTGNNQVRKQPQSQEKTKVASKSLKEDVKASPKKALSETVTSPKDMKIAEDAQKSRHHEVSYLQLLRLHLSQSLSDTGYSSDGISSSQGEIIGQIREEGIKLNERGASIPSEITKLESSMKPLLESKTASNLKHRPHSLSVSHDRDYSPEDDAARDESEDDLSCKLRHDYVEDSSESGLSPLPVRQKKSHKDLTDEEYMRRQIMEMSADEEELEDYGTQKTKKAHKTSGELNKERRRLSQQSNSFEDDTKASEAAYKANEEEDVGMAGGLRRFKTIELNNTNSYNRDMELSTEHDLREPELEMESLTGSPEERSKGEYSSTLPATTPSYTSGTSPTSVSSMEDDSDSSPSRRARLEEAKQQRKARHRSHGPLLPTIEDSSEEDELREEEELLREQEQMRDLEQQRIRSTARKAKRDKEELRAQRRRERSKTPPSNLSPIEDASPTEELRQAAEMEELHRSSCSEYSPSMDSEAEGFEMIGGKLYKSGNEFNLPTFTSLYSPTEKTSAMSPSDKTLKSAEEVYEEMMKKAQLMQRQGQTASQQKGASQQDGKHHLEAGTVLTPGSSPTQVTAPMSFSTTGSDPRISGIHGAQHLSKETQNRMMTQSAKIEGVVGVATTKAQVSQTAMTRQAGSTVPAGNRAVSQRPTQASPDPGASSLTSKVFSLFKGPSPPVSPTASPTQSPTHTPSVRPTGSSGRQLPTLPGGPASGAASHGSPTPQRTVSPRLIRQQSSQDSPVMVITLGSEATSPAKPLTVNSSTSPLSSPTQVSCKTFYSSQPPLTSSPTSPQMHPSQQSLRHSSQNVEKVNVGISVTTTAHSRGSMENISLCKISNIPGTSQVVGQGQTHPSTNIVDLRAPMRPAPIIMTDQGMDLTSLASDTRRYSLGAELSSGRHTAVQPLIMNLNAQEQPHVSVSTPTTVSVTVAGSMFMSQPKQPIVYGDPLQNRVDLGQGVGAAVCLTQNKSPITDPSIPKIDQSSFARYNLANQVQPLLIKKDLVVSQTSSTQPVVTASAIPRVSPLAPPAVSGAPASNAPHEMYMMNLSTGKPHVMMVQLDESNTSQGGTVTQLVKQEEPPPPPQVLDLTGQIKPENQVACCDVVYKLPFAGSCSGSLTQKPTTMSSDKNPNPAPSQAAHPLHPPHYNVSQQQHQPQVTQGMTDEHKPYQPPTGPSGRIQPSMSDTNLPSMTDAGHYQGNVQGGLAVDLSSMNQAYDGAYLGMGAQYGSYTDLRHQGDFAGPSLPLRRYGSMSNISSDHAYSSRDLSVSQDSNLAQYSATTAREISRMCAALNTVDQFGSRYGNNPELGPYGAGRGGPLARLNLQQSLASIRANLLYGPDGRPMANGQTLTNLINARQASIRAMYPAAMRGGDGMIYSTINTPIASTLPITTQPASVLRPMPRGIYRPYPTGVTAVPLASLTRLPQVTSRMPLSTQGPYSYPPPNQYSTSATPSGSVPVVTKMQPQQLPTQTEPLSLTQTQPQAQPISQAQQGLSQASPHGTALAPTDAQKGKEDERLSQQQEHVLQLERERVELEKLRQLRLQEELERDRMELQRHREKEQLLVQREIQELQTIKQQVLQQQQAERETQLIMQREQLAQQRMQLEQIQSLQQQLQQQLEEQKRQKTAAVEAAAAAAAAEAAAASAAAAADGQVVQAVVAARPIHSSVSEMSLRSSDKQADSKIMKKQNSMPRLRDGSEDDSVKRITDSCVQTDDEDGEDKFMNRRRRTRRIADCSVQTDEEDQAEWEQQPVRRRRSRVSKHSESSGEAKSDGSSKVGSASIAIQTTNDSSCQTELDQLGRVSPAIHITMAETSKVDLLHYIAAPERTHKGESLACQTEPESHSQGVVAPQLSVPTTISPYSTSLHIVGANASDPTSPRLQGVAKFERRKPDPLEIGYQQQNESQARQPPKSPQVLYSPVSPLSPHRMLETTFASQEKLNKAHVTPQQKAFTVESPQRHQTLPRPIKSVQRSMSDPKPLSPTSEDPAKNRFSPYHQQAVSNSQMASLQQQQNSLMRKVKRTLPSPPPEETPLPIVTPAQMYSSPGMPQRVLPRPAQGVTKAGLLSELKAVEQESSKLRKQQAELEEEEKEIDAKLRYLELGITQRKETMVKERERRELAYLRCMGDARDYMSDSELNNLRMAAATGTFDPGSAYQQIGFQPPQYPSSSAPQPGTFQPHPPPGPGYQNQGTYSSRMYGQSSYQTDIGMQQHGHQGFHSPGQPMPGQSLPYPSHSSYQPGLPYQPQAEILTVHQRPRQTSLADLEQKLPTNYEVISNPAVSVATSAPDTSFGSAYSNAYGQYRPPEPGLTHSVDSPTSAYAADGLYTSNLEQNIPRNYVMIDDISELTKDNTSQPTDALGHPVGGRYRSENGPARGSAYGRPEDEPVDAYGRPTGSAGYQSTVDSRTGTTVSGGSYYYDDYKHTSRSSSSSHKLTPKNLAPAVVSSKRSKHRKQGMEQKISKFSPIEEARDVESDLASYTMTTSTGGTCTVVSRSKKLQDDGTYGMKKNAYDQQKYYGTSREGLEEEDRMYSSGRSRSTGYGMDKISSRDAAGHRSKSYERDAMERSQRSSRGGRPPMRNQNSEEESPLSPVGKPVGMGRSSGIPEAHDVRNQYGSSHSLPDVQDHHKKDLPRSHVYKPDDPYLVDDMHCAVSDSEAYHLGQEETDWFEKPREARSDRSRHHGGGGHSSTGRRSKHTYHDYDEPPEEYGPQDEYNQQRHSSSASRDHRHHGSSSSRHSSSRHSSEDPRSSRSSRTHPKDPSGRSDGRSSSSAQRRSGPDSRSAQGSPRNSGDFSRDSASGHHHGTGGRSQRPQGDRTTSRRQDPSSAGPKPQQQQPPQGHTGQQRAGGQSQSGRHPGSEPLDGSQQAQPHQQQQHQQQQQQQQQQHPHQQSAQQQQQQPQQHSQTPQSSQPATTAVGPGQAQQQPKSGQAPPQGRQPGMGTAAGQPATVVTRPKPGFTLPTLIILEL</sequence>